<dbReference type="KEGG" id="cthe:Chro_0331"/>
<evidence type="ECO:0000313" key="7">
    <source>
        <dbReference type="Proteomes" id="UP000010384"/>
    </source>
</evidence>
<dbReference type="AlphaFoldDB" id="K9TU14"/>
<dbReference type="PANTHER" id="PTHR12302">
    <property type="entry name" value="EBNA2 BINDING PROTEIN P100"/>
    <property type="match status" value="1"/>
</dbReference>
<dbReference type="SMART" id="SM00318">
    <property type="entry name" value="SNc"/>
    <property type="match status" value="1"/>
</dbReference>
<dbReference type="SUPFAM" id="SSF50199">
    <property type="entry name" value="Staphylococcal nuclease"/>
    <property type="match status" value="1"/>
</dbReference>
<evidence type="ECO:0000256" key="4">
    <source>
        <dbReference type="SAM" id="MobiDB-lite"/>
    </source>
</evidence>
<reference evidence="6 7" key="1">
    <citation type="submission" date="2012-06" db="EMBL/GenBank/DDBJ databases">
        <title>Finished chromosome of genome of Chroococcidiopsis thermalis PCC 7203.</title>
        <authorList>
            <consortium name="US DOE Joint Genome Institute"/>
            <person name="Gugger M."/>
            <person name="Coursin T."/>
            <person name="Rippka R."/>
            <person name="Tandeau De Marsac N."/>
            <person name="Huntemann M."/>
            <person name="Wei C.-L."/>
            <person name="Han J."/>
            <person name="Detter J.C."/>
            <person name="Han C."/>
            <person name="Tapia R."/>
            <person name="Davenport K."/>
            <person name="Daligault H."/>
            <person name="Erkkila T."/>
            <person name="Gu W."/>
            <person name="Munk A.C.C."/>
            <person name="Teshima H."/>
            <person name="Xu Y."/>
            <person name="Chain P."/>
            <person name="Chen A."/>
            <person name="Krypides N."/>
            <person name="Mavromatis K."/>
            <person name="Markowitz V."/>
            <person name="Szeto E."/>
            <person name="Ivanova N."/>
            <person name="Mikhailova N."/>
            <person name="Ovchinnikova G."/>
            <person name="Pagani I."/>
            <person name="Pati A."/>
            <person name="Goodwin L."/>
            <person name="Peters L."/>
            <person name="Pitluck S."/>
            <person name="Woyke T."/>
            <person name="Kerfeld C."/>
        </authorList>
    </citation>
    <scope>NUCLEOTIDE SEQUENCE [LARGE SCALE GENOMIC DNA]</scope>
    <source>
        <strain evidence="6 7">PCC 7203</strain>
    </source>
</reference>
<keyword evidence="2" id="KW-0255">Endonuclease</keyword>
<dbReference type="InParanoid" id="K9TU14"/>
<dbReference type="Proteomes" id="UP000010384">
    <property type="component" value="Chromosome"/>
</dbReference>
<dbReference type="Pfam" id="PF00565">
    <property type="entry name" value="SNase"/>
    <property type="match status" value="1"/>
</dbReference>
<dbReference type="InterPro" id="IPR016071">
    <property type="entry name" value="Staphylococal_nuclease_OB-fold"/>
</dbReference>
<keyword evidence="1" id="KW-0540">Nuclease</keyword>
<dbReference type="HOGENOM" id="CLU_046484_5_1_3"/>
<dbReference type="Gene3D" id="2.40.50.90">
    <property type="match status" value="1"/>
</dbReference>
<feature type="domain" description="TNase-like" evidence="5">
    <location>
        <begin position="31"/>
        <end position="156"/>
    </location>
</feature>
<evidence type="ECO:0000256" key="3">
    <source>
        <dbReference type="ARBA" id="ARBA00022801"/>
    </source>
</evidence>
<evidence type="ECO:0000256" key="2">
    <source>
        <dbReference type="ARBA" id="ARBA00022759"/>
    </source>
</evidence>
<dbReference type="EMBL" id="CP003597">
    <property type="protein sequence ID" value="AFY85883.1"/>
    <property type="molecule type" value="Genomic_DNA"/>
</dbReference>
<keyword evidence="3" id="KW-0378">Hydrolase</keyword>
<dbReference type="eggNOG" id="COG1525">
    <property type="taxonomic scope" value="Bacteria"/>
</dbReference>
<dbReference type="GO" id="GO:0004519">
    <property type="term" value="F:endonuclease activity"/>
    <property type="evidence" value="ECO:0007669"/>
    <property type="project" value="UniProtKB-KW"/>
</dbReference>
<protein>
    <submittedName>
        <fullName evidence="6">Nuclease (SNase domain-containing protein)</fullName>
    </submittedName>
</protein>
<sequence>MSSSFSRVFLVSLVFLPLLFIQGCQFRAIDNGMPAQVVRVVSGQTLEAISRGEAFKVRLAGIEAPDIQQQPWGHAAKQQLEATVNGKTVTLELDGQPDKFGRQWAYVWQNGKLLNEQLLKEGYVLWDGRSRDRKYDDRLEKAQAWARIMGRGVWDVKQPMRQTPTEFRQMAGVGEKRDKEDKGDKGEY</sequence>
<dbReference type="InterPro" id="IPR035437">
    <property type="entry name" value="SNase_OB-fold_sf"/>
</dbReference>
<proteinExistence type="predicted"/>
<dbReference type="PANTHER" id="PTHR12302:SF3">
    <property type="entry name" value="SERINE_THREONINE-PROTEIN KINASE 31"/>
    <property type="match status" value="1"/>
</dbReference>
<feature type="compositionally biased region" description="Basic and acidic residues" evidence="4">
    <location>
        <begin position="174"/>
        <end position="188"/>
    </location>
</feature>
<evidence type="ECO:0000313" key="6">
    <source>
        <dbReference type="EMBL" id="AFY85883.1"/>
    </source>
</evidence>
<dbReference type="PATRIC" id="fig|251229.3.peg.398"/>
<evidence type="ECO:0000256" key="1">
    <source>
        <dbReference type="ARBA" id="ARBA00022722"/>
    </source>
</evidence>
<dbReference type="PROSITE" id="PS51257">
    <property type="entry name" value="PROKAR_LIPOPROTEIN"/>
    <property type="match status" value="1"/>
</dbReference>
<dbReference type="GO" id="GO:0016787">
    <property type="term" value="F:hydrolase activity"/>
    <property type="evidence" value="ECO:0007669"/>
    <property type="project" value="UniProtKB-KW"/>
</dbReference>
<keyword evidence="7" id="KW-1185">Reference proteome</keyword>
<gene>
    <name evidence="6" type="ORF">Chro_0331</name>
</gene>
<feature type="region of interest" description="Disordered" evidence="4">
    <location>
        <begin position="165"/>
        <end position="188"/>
    </location>
</feature>
<accession>K9TU14</accession>
<name>K9TU14_CHRTP</name>
<dbReference type="PROSITE" id="PS50830">
    <property type="entry name" value="TNASE_3"/>
    <property type="match status" value="1"/>
</dbReference>
<organism evidence="6 7">
    <name type="scientific">Chroococcidiopsis thermalis (strain PCC 7203)</name>
    <dbReference type="NCBI Taxonomy" id="251229"/>
    <lineage>
        <taxon>Bacteria</taxon>
        <taxon>Bacillati</taxon>
        <taxon>Cyanobacteriota</taxon>
        <taxon>Cyanophyceae</taxon>
        <taxon>Chroococcidiopsidales</taxon>
        <taxon>Chroococcidiopsidaceae</taxon>
        <taxon>Chroococcidiopsis</taxon>
    </lineage>
</organism>
<evidence type="ECO:0000259" key="5">
    <source>
        <dbReference type="PROSITE" id="PS50830"/>
    </source>
</evidence>
<dbReference type="STRING" id="251229.Chro_0331"/>